<evidence type="ECO:0000256" key="6">
    <source>
        <dbReference type="ARBA" id="ARBA00023012"/>
    </source>
</evidence>
<reference evidence="10" key="1">
    <citation type="submission" date="2019-01" db="EMBL/GenBank/DDBJ databases">
        <title>Gri0909 isolated from a small marine red alga.</title>
        <authorList>
            <person name="Kim J."/>
            <person name="Jeong S.E."/>
            <person name="Jeon C.O."/>
        </authorList>
    </citation>
    <scope>NUCLEOTIDE SEQUENCE [LARGE SCALE GENOMIC DNA]</scope>
    <source>
        <strain evidence="10">Gri0909</strain>
    </source>
</reference>
<keyword evidence="7" id="KW-1133">Transmembrane helix</keyword>
<dbReference type="InterPro" id="IPR004358">
    <property type="entry name" value="Sig_transdc_His_kin-like_C"/>
</dbReference>
<dbReference type="SMART" id="SM00387">
    <property type="entry name" value="HATPase_c"/>
    <property type="match status" value="1"/>
</dbReference>
<comment type="catalytic activity">
    <reaction evidence="1">
        <text>ATP + protein L-histidine = ADP + protein N-phospho-L-histidine.</text>
        <dbReference type="EC" id="2.7.13.3"/>
    </reaction>
</comment>
<organism evidence="9 10">
    <name type="scientific">Hwanghaeella grinnelliae</name>
    <dbReference type="NCBI Taxonomy" id="2500179"/>
    <lineage>
        <taxon>Bacteria</taxon>
        <taxon>Pseudomonadati</taxon>
        <taxon>Pseudomonadota</taxon>
        <taxon>Alphaproteobacteria</taxon>
        <taxon>Rhodospirillales</taxon>
        <taxon>Rhodospirillaceae</taxon>
        <taxon>Hwanghaeella</taxon>
    </lineage>
</organism>
<dbReference type="InterPro" id="IPR050736">
    <property type="entry name" value="Sensor_HK_Regulatory"/>
</dbReference>
<gene>
    <name evidence="9" type="ORF">EOI86_17130</name>
</gene>
<keyword evidence="6" id="KW-0902">Two-component regulatory system</keyword>
<proteinExistence type="predicted"/>
<name>A0A3S2VN83_9PROT</name>
<sequence>MATMTHGIRQDITGHPKRIPFRKRLAVRQAAFVVTVACLLGLLSSVVQIYLDFGDQVRNRDRDIDHYISTVYEPAANALWELNGNMADAIVGGLLGYDLFVEATLTTGNGFPLAQKERPIMDSGAIKMAEWLFGGRQEYAVDINYNDDGQPFRVGTLTVISHPYKMGSQFIQRAAVTFVGGFLKSLVLAGVLLIAFYLTLTKPLESLSRQVDALDPTDVDGEKVVIDTSAKDDELDRIVQAINNQIDLTHNHLRELDAAHQALEQVNKDLETAVDVRTKELTDEIEAKVKVERQLRIAAAQAEESALARTQFLANMSHELRTPLNAIIGYSEFAKINLDHVPPEKLHEYLGHVHGAGTHLLDLVNSILDLSRMHAGRMPVDYEEVDLNELVADVAQSLESACTKNRVDLTLDLDRDQCRIVTDRLKIKQVLFNLLGNAVKFTTDGSVRVESRWDSPEEDLLTISVHDTGIGIDPLALPTIFENFTQAETHLSRRFDGSGLGLSIVRETCELLGWTVSVKSEVGSGSCFTLVLPLGSATRIDQSDRSGETA</sequence>
<dbReference type="FunFam" id="3.30.565.10:FF:000010">
    <property type="entry name" value="Sensor histidine kinase RcsC"/>
    <property type="match status" value="1"/>
</dbReference>
<evidence type="ECO:0000313" key="9">
    <source>
        <dbReference type="EMBL" id="RVU34588.1"/>
    </source>
</evidence>
<dbReference type="CDD" id="cd00082">
    <property type="entry name" value="HisKA"/>
    <property type="match status" value="1"/>
</dbReference>
<dbReference type="PANTHER" id="PTHR43711:SF26">
    <property type="entry name" value="SENSOR HISTIDINE KINASE RCSC"/>
    <property type="match status" value="1"/>
</dbReference>
<dbReference type="AlphaFoldDB" id="A0A3S2VN83"/>
<dbReference type="CDD" id="cd16922">
    <property type="entry name" value="HATPase_EvgS-ArcB-TorS-like"/>
    <property type="match status" value="1"/>
</dbReference>
<dbReference type="InterPro" id="IPR003661">
    <property type="entry name" value="HisK_dim/P_dom"/>
</dbReference>
<dbReference type="PROSITE" id="PS50109">
    <property type="entry name" value="HIS_KIN"/>
    <property type="match status" value="1"/>
</dbReference>
<dbReference type="Proteomes" id="UP000287447">
    <property type="component" value="Unassembled WGS sequence"/>
</dbReference>
<dbReference type="SUPFAM" id="SSF47384">
    <property type="entry name" value="Homodimeric domain of signal transducing histidine kinase"/>
    <property type="match status" value="1"/>
</dbReference>
<evidence type="ECO:0000256" key="1">
    <source>
        <dbReference type="ARBA" id="ARBA00000085"/>
    </source>
</evidence>
<dbReference type="SMART" id="SM00388">
    <property type="entry name" value="HisKA"/>
    <property type="match status" value="1"/>
</dbReference>
<dbReference type="InterPro" id="IPR005467">
    <property type="entry name" value="His_kinase_dom"/>
</dbReference>
<dbReference type="GO" id="GO:0000155">
    <property type="term" value="F:phosphorelay sensor kinase activity"/>
    <property type="evidence" value="ECO:0007669"/>
    <property type="project" value="InterPro"/>
</dbReference>
<feature type="domain" description="Histidine kinase" evidence="8">
    <location>
        <begin position="315"/>
        <end position="536"/>
    </location>
</feature>
<dbReference type="Pfam" id="PF02518">
    <property type="entry name" value="HATPase_c"/>
    <property type="match status" value="1"/>
</dbReference>
<protein>
    <recommendedName>
        <fullName evidence="2">histidine kinase</fullName>
        <ecNumber evidence="2">2.7.13.3</ecNumber>
    </recommendedName>
</protein>
<dbReference type="EMBL" id="SADE01000003">
    <property type="protein sequence ID" value="RVU34588.1"/>
    <property type="molecule type" value="Genomic_DNA"/>
</dbReference>
<accession>A0A3S2VN83</accession>
<evidence type="ECO:0000256" key="5">
    <source>
        <dbReference type="ARBA" id="ARBA00022777"/>
    </source>
</evidence>
<dbReference type="RefSeq" id="WP_127766552.1">
    <property type="nucleotide sequence ID" value="NZ_SADE01000003.1"/>
</dbReference>
<evidence type="ECO:0000256" key="3">
    <source>
        <dbReference type="ARBA" id="ARBA00022553"/>
    </source>
</evidence>
<dbReference type="Pfam" id="PF00512">
    <property type="entry name" value="HisKA"/>
    <property type="match status" value="1"/>
</dbReference>
<keyword evidence="3" id="KW-0597">Phosphoprotein</keyword>
<dbReference type="Gene3D" id="3.30.565.10">
    <property type="entry name" value="Histidine kinase-like ATPase, C-terminal domain"/>
    <property type="match status" value="1"/>
</dbReference>
<evidence type="ECO:0000256" key="7">
    <source>
        <dbReference type="SAM" id="Phobius"/>
    </source>
</evidence>
<keyword evidence="4" id="KW-0808">Transferase</keyword>
<dbReference type="Gene3D" id="1.10.287.130">
    <property type="match status" value="1"/>
</dbReference>
<dbReference type="InterPro" id="IPR003594">
    <property type="entry name" value="HATPase_dom"/>
</dbReference>
<keyword evidence="10" id="KW-1185">Reference proteome</keyword>
<comment type="caution">
    <text evidence="9">The sequence shown here is derived from an EMBL/GenBank/DDBJ whole genome shotgun (WGS) entry which is preliminary data.</text>
</comment>
<dbReference type="SUPFAM" id="SSF55874">
    <property type="entry name" value="ATPase domain of HSP90 chaperone/DNA topoisomerase II/histidine kinase"/>
    <property type="match status" value="1"/>
</dbReference>
<evidence type="ECO:0000256" key="2">
    <source>
        <dbReference type="ARBA" id="ARBA00012438"/>
    </source>
</evidence>
<keyword evidence="7" id="KW-0472">Membrane</keyword>
<feature type="transmembrane region" description="Helical" evidence="7">
    <location>
        <begin position="30"/>
        <end position="51"/>
    </location>
</feature>
<dbReference type="InterPro" id="IPR036890">
    <property type="entry name" value="HATPase_C_sf"/>
</dbReference>
<evidence type="ECO:0000313" key="10">
    <source>
        <dbReference type="Proteomes" id="UP000287447"/>
    </source>
</evidence>
<dbReference type="EC" id="2.7.13.3" evidence="2"/>
<dbReference type="PANTHER" id="PTHR43711">
    <property type="entry name" value="TWO-COMPONENT HISTIDINE KINASE"/>
    <property type="match status" value="1"/>
</dbReference>
<dbReference type="OrthoDB" id="8477070at2"/>
<dbReference type="InterPro" id="IPR036097">
    <property type="entry name" value="HisK_dim/P_sf"/>
</dbReference>
<dbReference type="PRINTS" id="PR00344">
    <property type="entry name" value="BCTRLSENSOR"/>
</dbReference>
<keyword evidence="7" id="KW-0812">Transmembrane</keyword>
<evidence type="ECO:0000259" key="8">
    <source>
        <dbReference type="PROSITE" id="PS50109"/>
    </source>
</evidence>
<keyword evidence="5" id="KW-0418">Kinase</keyword>
<evidence type="ECO:0000256" key="4">
    <source>
        <dbReference type="ARBA" id="ARBA00022679"/>
    </source>
</evidence>
<feature type="transmembrane region" description="Helical" evidence="7">
    <location>
        <begin position="174"/>
        <end position="200"/>
    </location>
</feature>